<dbReference type="AlphaFoldDB" id="A0A8X6PRL8"/>
<name>A0A8X6PRL8_NEPPI</name>
<dbReference type="EMBL" id="BMAW01023919">
    <property type="protein sequence ID" value="GFT85352.1"/>
    <property type="molecule type" value="Genomic_DNA"/>
</dbReference>
<feature type="region of interest" description="Disordered" evidence="1">
    <location>
        <begin position="71"/>
        <end position="92"/>
    </location>
</feature>
<dbReference type="Proteomes" id="UP000887013">
    <property type="component" value="Unassembled WGS sequence"/>
</dbReference>
<comment type="caution">
    <text evidence="2">The sequence shown here is derived from an EMBL/GenBank/DDBJ whole genome shotgun (WGS) entry which is preliminary data.</text>
</comment>
<organism evidence="2 3">
    <name type="scientific">Nephila pilipes</name>
    <name type="common">Giant wood spider</name>
    <name type="synonym">Nephila maculata</name>
    <dbReference type="NCBI Taxonomy" id="299642"/>
    <lineage>
        <taxon>Eukaryota</taxon>
        <taxon>Metazoa</taxon>
        <taxon>Ecdysozoa</taxon>
        <taxon>Arthropoda</taxon>
        <taxon>Chelicerata</taxon>
        <taxon>Arachnida</taxon>
        <taxon>Araneae</taxon>
        <taxon>Araneomorphae</taxon>
        <taxon>Entelegynae</taxon>
        <taxon>Araneoidea</taxon>
        <taxon>Nephilidae</taxon>
        <taxon>Nephila</taxon>
    </lineage>
</organism>
<protein>
    <submittedName>
        <fullName evidence="2">Uncharacterized protein</fullName>
    </submittedName>
</protein>
<evidence type="ECO:0000256" key="1">
    <source>
        <dbReference type="SAM" id="MobiDB-lite"/>
    </source>
</evidence>
<accession>A0A8X6PRL8</accession>
<evidence type="ECO:0000313" key="3">
    <source>
        <dbReference type="Proteomes" id="UP000887013"/>
    </source>
</evidence>
<keyword evidence="3" id="KW-1185">Reference proteome</keyword>
<gene>
    <name evidence="2" type="ORF">NPIL_477431</name>
</gene>
<sequence length="108" mass="12137">MGLATFLFKSNNWLRDLTRSNSFLISEEVTPVPAAGSPFSFLLETEVGSPEAIRSTWPLMRRRARDSTWFASCPPSSSCQKRPSPRHSPRSRGLGQCFILYLETSLTL</sequence>
<proteinExistence type="predicted"/>
<reference evidence="2" key="1">
    <citation type="submission" date="2020-08" db="EMBL/GenBank/DDBJ databases">
        <title>Multicomponent nature underlies the extraordinary mechanical properties of spider dragline silk.</title>
        <authorList>
            <person name="Kono N."/>
            <person name="Nakamura H."/>
            <person name="Mori M."/>
            <person name="Yoshida Y."/>
            <person name="Ohtoshi R."/>
            <person name="Malay A.D."/>
            <person name="Moran D.A.P."/>
            <person name="Tomita M."/>
            <person name="Numata K."/>
            <person name="Arakawa K."/>
        </authorList>
    </citation>
    <scope>NUCLEOTIDE SEQUENCE</scope>
</reference>
<evidence type="ECO:0000313" key="2">
    <source>
        <dbReference type="EMBL" id="GFT85352.1"/>
    </source>
</evidence>